<feature type="region of interest" description="Disordered" evidence="1">
    <location>
        <begin position="61"/>
        <end position="93"/>
    </location>
</feature>
<sequence>MIKYFESGGPEPSAQWCATPYSPEENPTPEVLLSPRRGWSSSKTKLKNGRVLLVLHRDERPLARSKENPLGALHPQVDPVSGPSAPSPCVTCE</sequence>
<dbReference type="Proteomes" id="UP001500403">
    <property type="component" value="Unassembled WGS sequence"/>
</dbReference>
<name>A0ABN3XFQ3_9ACTN</name>
<organism evidence="2 3">
    <name type="scientific">Streptomyces enissocaesilis</name>
    <dbReference type="NCBI Taxonomy" id="332589"/>
    <lineage>
        <taxon>Bacteria</taxon>
        <taxon>Bacillati</taxon>
        <taxon>Actinomycetota</taxon>
        <taxon>Actinomycetes</taxon>
        <taxon>Kitasatosporales</taxon>
        <taxon>Streptomycetaceae</taxon>
        <taxon>Streptomyces</taxon>
        <taxon>Streptomyces rochei group</taxon>
    </lineage>
</organism>
<gene>
    <name evidence="2" type="ORF">GCM10010446_38270</name>
</gene>
<protein>
    <submittedName>
        <fullName evidence="2">Uncharacterized protein</fullName>
    </submittedName>
</protein>
<dbReference type="EMBL" id="BAAAUD010000039">
    <property type="protein sequence ID" value="GAA2949452.1"/>
    <property type="molecule type" value="Genomic_DNA"/>
</dbReference>
<evidence type="ECO:0000256" key="1">
    <source>
        <dbReference type="SAM" id="MobiDB-lite"/>
    </source>
</evidence>
<accession>A0ABN3XFQ3</accession>
<evidence type="ECO:0000313" key="2">
    <source>
        <dbReference type="EMBL" id="GAA2949452.1"/>
    </source>
</evidence>
<proteinExistence type="predicted"/>
<keyword evidence="3" id="KW-1185">Reference proteome</keyword>
<evidence type="ECO:0000313" key="3">
    <source>
        <dbReference type="Proteomes" id="UP001500403"/>
    </source>
</evidence>
<comment type="caution">
    <text evidence="2">The sequence shown here is derived from an EMBL/GenBank/DDBJ whole genome shotgun (WGS) entry which is preliminary data.</text>
</comment>
<reference evidence="2 3" key="1">
    <citation type="journal article" date="2019" name="Int. J. Syst. Evol. Microbiol.">
        <title>The Global Catalogue of Microorganisms (GCM) 10K type strain sequencing project: providing services to taxonomists for standard genome sequencing and annotation.</title>
        <authorList>
            <consortium name="The Broad Institute Genomics Platform"/>
            <consortium name="The Broad Institute Genome Sequencing Center for Infectious Disease"/>
            <person name="Wu L."/>
            <person name="Ma J."/>
        </authorList>
    </citation>
    <scope>NUCLEOTIDE SEQUENCE [LARGE SCALE GENOMIC DNA]</scope>
    <source>
        <strain evidence="2 3">JCM 9088</strain>
    </source>
</reference>
<feature type="region of interest" description="Disordered" evidence="1">
    <location>
        <begin position="1"/>
        <end position="40"/>
    </location>
</feature>